<organism evidence="2 3">
    <name type="scientific">Heterorhabditis bacteriophora</name>
    <name type="common">Entomopathogenic nematode worm</name>
    <dbReference type="NCBI Taxonomy" id="37862"/>
    <lineage>
        <taxon>Eukaryota</taxon>
        <taxon>Metazoa</taxon>
        <taxon>Ecdysozoa</taxon>
        <taxon>Nematoda</taxon>
        <taxon>Chromadorea</taxon>
        <taxon>Rhabditida</taxon>
        <taxon>Rhabditina</taxon>
        <taxon>Rhabditomorpha</taxon>
        <taxon>Strongyloidea</taxon>
        <taxon>Heterorhabditidae</taxon>
        <taxon>Heterorhabditis</taxon>
    </lineage>
</organism>
<dbReference type="Proteomes" id="UP000095283">
    <property type="component" value="Unplaced"/>
</dbReference>
<sequence length="58" mass="6403">MRNIILILFLLSAVVIMIQAIPVQGHRVKRDLKALERIMKEMVEIGVGVGTGSAYRPG</sequence>
<feature type="signal peptide" evidence="1">
    <location>
        <begin position="1"/>
        <end position="20"/>
    </location>
</feature>
<name>A0A1I7X5G2_HETBA</name>
<dbReference type="AlphaFoldDB" id="A0A1I7X5G2"/>
<evidence type="ECO:0000313" key="3">
    <source>
        <dbReference type="WBParaSite" id="Hba_12657"/>
    </source>
</evidence>
<protein>
    <submittedName>
        <fullName evidence="3">Venom peptide</fullName>
    </submittedName>
</protein>
<accession>A0A1I7X5G2</accession>
<dbReference type="WBParaSite" id="Hba_12657">
    <property type="protein sequence ID" value="Hba_12657"/>
    <property type="gene ID" value="Hba_12657"/>
</dbReference>
<keyword evidence="1" id="KW-0732">Signal</keyword>
<evidence type="ECO:0000256" key="1">
    <source>
        <dbReference type="SAM" id="SignalP"/>
    </source>
</evidence>
<feature type="chain" id="PRO_5009310981" evidence="1">
    <location>
        <begin position="21"/>
        <end position="58"/>
    </location>
</feature>
<proteinExistence type="predicted"/>
<evidence type="ECO:0000313" key="2">
    <source>
        <dbReference type="Proteomes" id="UP000095283"/>
    </source>
</evidence>
<reference evidence="3" key="1">
    <citation type="submission" date="2016-11" db="UniProtKB">
        <authorList>
            <consortium name="WormBaseParasite"/>
        </authorList>
    </citation>
    <scope>IDENTIFICATION</scope>
</reference>
<keyword evidence="2" id="KW-1185">Reference proteome</keyword>